<name>A0ACC0U4F9_9AGAM</name>
<keyword evidence="2" id="KW-1185">Reference proteome</keyword>
<comment type="caution">
    <text evidence="1">The sequence shown here is derived from an EMBL/GenBank/DDBJ whole genome shotgun (WGS) entry which is preliminary data.</text>
</comment>
<organism evidence="1 2">
    <name type="scientific">Russula earlei</name>
    <dbReference type="NCBI Taxonomy" id="71964"/>
    <lineage>
        <taxon>Eukaryota</taxon>
        <taxon>Fungi</taxon>
        <taxon>Dikarya</taxon>
        <taxon>Basidiomycota</taxon>
        <taxon>Agaricomycotina</taxon>
        <taxon>Agaricomycetes</taxon>
        <taxon>Russulales</taxon>
        <taxon>Russulaceae</taxon>
        <taxon>Russula</taxon>
    </lineage>
</organism>
<accession>A0ACC0U4F9</accession>
<evidence type="ECO:0000313" key="2">
    <source>
        <dbReference type="Proteomes" id="UP001207468"/>
    </source>
</evidence>
<evidence type="ECO:0000313" key="1">
    <source>
        <dbReference type="EMBL" id="KAI9461728.1"/>
    </source>
</evidence>
<proteinExistence type="predicted"/>
<protein>
    <submittedName>
        <fullName evidence="1">Uncharacterized protein</fullName>
    </submittedName>
</protein>
<sequence length="477" mass="52830">MEPTDDKFPRSRSHSSFQSPSQAGDDTAPSSSNPPAVAKPTLPWFTESYLSNEPETAAARKTYILFLASRVVVIIIFLLSVLSIYWGALWQTPRHVHNLNGWVVDFDGSQVGQFVSRAVIASSGEPTAITWNVVSADLFPNGPRDLESAVIQERAWAIIAISQNATETLRTAVVAADDTYVANRTISAYVAEARSENAYRVIVHPDIVTLLDGIAEAFNAQYIPQIPALSPNLTALLVNAPTLVSQPISYKVINTRPFDVPVATAVDFVGLIFLLILAFVVTMAHYAARVDATHLEDRLTFKWLIIIRVINPVIMYFFVSCFYSLLSLAFQVPFSRFFGSSGFVIYWMLSWLSMCALGGAVESVITILTPRLIAFFLLIWIIANVSVCVFPPVLLPGVYRYGYAMPFYNIQQAIRTIVFGTRNKVGLNFGVLIVWIFVSWCTLTLFQYVKRRQAIRAHEAATAAADAPESSLDKRAP</sequence>
<reference evidence="1" key="1">
    <citation type="submission" date="2021-03" db="EMBL/GenBank/DDBJ databases">
        <title>Evolutionary priming and transition to the ectomycorrhizal habit in an iconic lineage of mushroom-forming fungi: is preadaptation a requirement?</title>
        <authorList>
            <consortium name="DOE Joint Genome Institute"/>
            <person name="Looney B.P."/>
            <person name="Miyauchi S."/>
            <person name="Morin E."/>
            <person name="Drula E."/>
            <person name="Courty P.E."/>
            <person name="Chicoki N."/>
            <person name="Fauchery L."/>
            <person name="Kohler A."/>
            <person name="Kuo A."/>
            <person name="LaButti K."/>
            <person name="Pangilinan J."/>
            <person name="Lipzen A."/>
            <person name="Riley R."/>
            <person name="Andreopoulos W."/>
            <person name="He G."/>
            <person name="Johnson J."/>
            <person name="Barry K.W."/>
            <person name="Grigoriev I.V."/>
            <person name="Nagy L."/>
            <person name="Hibbett D."/>
            <person name="Henrissat B."/>
            <person name="Matheny P.B."/>
            <person name="Labbe J."/>
            <person name="Martin A.F."/>
        </authorList>
    </citation>
    <scope>NUCLEOTIDE SEQUENCE</scope>
    <source>
        <strain evidence="1">BPL698</strain>
    </source>
</reference>
<dbReference type="Proteomes" id="UP001207468">
    <property type="component" value="Unassembled WGS sequence"/>
</dbReference>
<gene>
    <name evidence="1" type="ORF">F5148DRAFT_1214780</name>
</gene>
<dbReference type="EMBL" id="JAGFNK010000175">
    <property type="protein sequence ID" value="KAI9461728.1"/>
    <property type="molecule type" value="Genomic_DNA"/>
</dbReference>